<keyword evidence="3" id="KW-1185">Reference proteome</keyword>
<name>A0A8H7QHF4_9FUNG</name>
<accession>A0A8H7QHF4</accession>
<proteinExistence type="predicted"/>
<protein>
    <submittedName>
        <fullName evidence="2">Uncharacterized protein</fullName>
    </submittedName>
</protein>
<dbReference type="Proteomes" id="UP000603453">
    <property type="component" value="Unassembled WGS sequence"/>
</dbReference>
<evidence type="ECO:0000313" key="2">
    <source>
        <dbReference type="EMBL" id="KAG2191698.1"/>
    </source>
</evidence>
<dbReference type="AlphaFoldDB" id="A0A8H7QHF4"/>
<sequence>MPGQNIIKKKTHGSRPLKEETASYDTANLLENVMDVLDKHKNYRLFMVIMDNYRICQSTVM</sequence>
<feature type="region of interest" description="Disordered" evidence="1">
    <location>
        <begin position="1"/>
        <end position="20"/>
    </location>
</feature>
<comment type="caution">
    <text evidence="2">The sequence shown here is derived from an EMBL/GenBank/DDBJ whole genome shotgun (WGS) entry which is preliminary data.</text>
</comment>
<gene>
    <name evidence="2" type="ORF">INT47_007232</name>
</gene>
<dbReference type="EMBL" id="JAEPRD010000367">
    <property type="protein sequence ID" value="KAG2191698.1"/>
    <property type="molecule type" value="Genomic_DNA"/>
</dbReference>
<organism evidence="2 3">
    <name type="scientific">Mucor saturninus</name>
    <dbReference type="NCBI Taxonomy" id="64648"/>
    <lineage>
        <taxon>Eukaryota</taxon>
        <taxon>Fungi</taxon>
        <taxon>Fungi incertae sedis</taxon>
        <taxon>Mucoromycota</taxon>
        <taxon>Mucoromycotina</taxon>
        <taxon>Mucoromycetes</taxon>
        <taxon>Mucorales</taxon>
        <taxon>Mucorineae</taxon>
        <taxon>Mucoraceae</taxon>
        <taxon>Mucor</taxon>
    </lineage>
</organism>
<evidence type="ECO:0000256" key="1">
    <source>
        <dbReference type="SAM" id="MobiDB-lite"/>
    </source>
</evidence>
<evidence type="ECO:0000313" key="3">
    <source>
        <dbReference type="Proteomes" id="UP000603453"/>
    </source>
</evidence>
<reference evidence="2" key="1">
    <citation type="submission" date="2020-12" db="EMBL/GenBank/DDBJ databases">
        <title>Metabolic potential, ecology and presence of endohyphal bacteria is reflected in genomic diversity of Mucoromycotina.</title>
        <authorList>
            <person name="Muszewska A."/>
            <person name="Okrasinska A."/>
            <person name="Steczkiewicz K."/>
            <person name="Drgas O."/>
            <person name="Orlowska M."/>
            <person name="Perlinska-Lenart U."/>
            <person name="Aleksandrzak-Piekarczyk T."/>
            <person name="Szatraj K."/>
            <person name="Zielenkiewicz U."/>
            <person name="Pilsyk S."/>
            <person name="Malc E."/>
            <person name="Mieczkowski P."/>
            <person name="Kruszewska J.S."/>
            <person name="Biernat P."/>
            <person name="Pawlowska J."/>
        </authorList>
    </citation>
    <scope>NUCLEOTIDE SEQUENCE</scope>
    <source>
        <strain evidence="2">WA0000017839</strain>
    </source>
</reference>